<feature type="transmembrane region" description="Helical" evidence="5">
    <location>
        <begin position="238"/>
        <end position="259"/>
    </location>
</feature>
<evidence type="ECO:0000256" key="1">
    <source>
        <dbReference type="ARBA" id="ARBA00004141"/>
    </source>
</evidence>
<comment type="subcellular location">
    <subcellularLocation>
        <location evidence="1">Membrane</location>
        <topology evidence="1">Multi-pass membrane protein</topology>
    </subcellularLocation>
</comment>
<feature type="transmembrane region" description="Helical" evidence="5">
    <location>
        <begin position="447"/>
        <end position="468"/>
    </location>
</feature>
<evidence type="ECO:0000256" key="2">
    <source>
        <dbReference type="ARBA" id="ARBA00022692"/>
    </source>
</evidence>
<evidence type="ECO:0000313" key="8">
    <source>
        <dbReference type="Proteomes" id="UP000295341"/>
    </source>
</evidence>
<feature type="transmembrane region" description="Helical" evidence="5">
    <location>
        <begin position="9"/>
        <end position="31"/>
    </location>
</feature>
<keyword evidence="2 5" id="KW-0812">Transmembrane</keyword>
<reference evidence="7 8" key="1">
    <citation type="submission" date="2019-03" db="EMBL/GenBank/DDBJ databases">
        <title>Genomic Encyclopedia of Type Strains, Phase IV (KMG-IV): sequencing the most valuable type-strain genomes for metagenomic binning, comparative biology and taxonomic classification.</title>
        <authorList>
            <person name="Goeker M."/>
        </authorList>
    </citation>
    <scope>NUCLEOTIDE SEQUENCE [LARGE SCALE GENOMIC DNA]</scope>
    <source>
        <strain evidence="7 8">DSM 26377</strain>
    </source>
</reference>
<proteinExistence type="predicted"/>
<evidence type="ECO:0000313" key="7">
    <source>
        <dbReference type="EMBL" id="TDU28344.1"/>
    </source>
</evidence>
<feature type="transmembrane region" description="Helical" evidence="5">
    <location>
        <begin position="721"/>
        <end position="745"/>
    </location>
</feature>
<feature type="domain" description="GtrA/DPMS transmembrane" evidence="6">
    <location>
        <begin position="8"/>
        <end position="120"/>
    </location>
</feature>
<dbReference type="Pfam" id="PF04138">
    <property type="entry name" value="GtrA_DPMS_TM"/>
    <property type="match status" value="1"/>
</dbReference>
<keyword evidence="4 5" id="KW-0472">Membrane</keyword>
<evidence type="ECO:0000256" key="5">
    <source>
        <dbReference type="SAM" id="Phobius"/>
    </source>
</evidence>
<feature type="transmembrane region" description="Helical" evidence="5">
    <location>
        <begin position="37"/>
        <end position="55"/>
    </location>
</feature>
<gene>
    <name evidence="7" type="ORF">DFR24_2713</name>
</gene>
<dbReference type="InterPro" id="IPR007267">
    <property type="entry name" value="GtrA_DPMS_TM"/>
</dbReference>
<feature type="transmembrane region" description="Helical" evidence="5">
    <location>
        <begin position="529"/>
        <end position="546"/>
    </location>
</feature>
<sequence length="764" mass="83804">MLDDEKPRFIVWTASIALTAWLAFTGLLQILPPSVNLWALCALSYLLATTLAFVVQRRFCRQTAPDSGLRQFAKFQLDRLIPLGVAALMVNALSAQGMDLRWAQALAVGLVALCEVVLHKPATVFSAGAVPVVAETSLRRSAPGLKVLLITLGLSLVLFELIWGRFYSGSTSIGHDFSLTGIGLLEGKYWLMSNGVIGGLFNPPWFTPAWCAGSALYADPQAAFYSPLQWLTYGVNPFLATHLDALLIAGVGFVGSYVLARRVFGWTILGAALFAVIGIVNNFLPLRSAVGEAGYQPWPLWPWLVLALCWPASRKLSAQVWPAIGVTVFLTAWLQFGFGGMLVPGVLAALLLCCVLVLRARAHFWTIAGRLVSGGVAALVLNSSKIYESLSLMRQFPRDFYELPGFASLRDVLTSIALSLFAPSEWVYRFSAKALTGVRYTALPHEWALGFGLGALFVGVVAGVWIWLLRNRTVPAEKKGSPSAPMDLARLLSMLGLVLLLALPVLLLWDSGPVRGLIKEIPILNSATWPMRWIILYLPLVQWLLASPLQALILQRPAQANLIAAAAFVLIWFGPAKEPLQYYFDPALQTYDPRPVMEAYAATLEGQPPIAITHVGGDRRALGYGSRNDTMMLGISQGLCYNPLYGYRLEAFPQIERIRDGEALSTDASGQSLLFNPACLVHPQENACVPGDGFRMQDIQQKAQAERFLARRPYDWKRPALGHFFSVLSQATFWLLFAMISLRLWKGLLKFAGPRANSAEEKTA</sequence>
<dbReference type="AlphaFoldDB" id="A0A4S3K046"/>
<feature type="transmembrane region" description="Helical" evidence="5">
    <location>
        <begin position="342"/>
        <end position="360"/>
    </location>
</feature>
<feature type="transmembrane region" description="Helical" evidence="5">
    <location>
        <begin position="488"/>
        <end position="509"/>
    </location>
</feature>
<name>A0A4S3K046_9GAMM</name>
<feature type="transmembrane region" description="Helical" evidence="5">
    <location>
        <begin position="266"/>
        <end position="284"/>
    </location>
</feature>
<organism evidence="7 8">
    <name type="scientific">Panacagrimonas perspica</name>
    <dbReference type="NCBI Taxonomy" id="381431"/>
    <lineage>
        <taxon>Bacteria</taxon>
        <taxon>Pseudomonadati</taxon>
        <taxon>Pseudomonadota</taxon>
        <taxon>Gammaproteobacteria</taxon>
        <taxon>Nevskiales</taxon>
        <taxon>Nevskiaceae</taxon>
        <taxon>Panacagrimonas</taxon>
    </lineage>
</organism>
<dbReference type="Proteomes" id="UP000295341">
    <property type="component" value="Unassembled WGS sequence"/>
</dbReference>
<accession>A0A4S3K046</accession>
<evidence type="ECO:0000259" key="6">
    <source>
        <dbReference type="Pfam" id="PF04138"/>
    </source>
</evidence>
<protein>
    <recommendedName>
        <fullName evidence="6">GtrA/DPMS transmembrane domain-containing protein</fullName>
    </recommendedName>
</protein>
<comment type="caution">
    <text evidence="7">The sequence shown here is derived from an EMBL/GenBank/DDBJ whole genome shotgun (WGS) entry which is preliminary data.</text>
</comment>
<keyword evidence="3 5" id="KW-1133">Transmembrane helix</keyword>
<keyword evidence="8" id="KW-1185">Reference proteome</keyword>
<dbReference type="OrthoDB" id="7058866at2"/>
<evidence type="ECO:0000256" key="3">
    <source>
        <dbReference type="ARBA" id="ARBA00022989"/>
    </source>
</evidence>
<evidence type="ECO:0000256" key="4">
    <source>
        <dbReference type="ARBA" id="ARBA00023136"/>
    </source>
</evidence>
<dbReference type="EMBL" id="SOBT01000009">
    <property type="protein sequence ID" value="TDU28344.1"/>
    <property type="molecule type" value="Genomic_DNA"/>
</dbReference>
<dbReference type="RefSeq" id="WP_133881896.1">
    <property type="nucleotide sequence ID" value="NZ_MWIN01000029.1"/>
</dbReference>
<feature type="transmembrane region" description="Helical" evidence="5">
    <location>
        <begin position="367"/>
        <end position="387"/>
    </location>
</feature>
<feature type="transmembrane region" description="Helical" evidence="5">
    <location>
        <begin position="147"/>
        <end position="166"/>
    </location>
</feature>